<dbReference type="PANTHER" id="PTHR44998">
    <property type="match status" value="1"/>
</dbReference>
<dbReference type="Gene3D" id="3.40.50.11380">
    <property type="match status" value="1"/>
</dbReference>
<dbReference type="EMBL" id="AAUX01000001">
    <property type="protein sequence ID" value="EAV47337.1"/>
    <property type="molecule type" value="Genomic_DNA"/>
</dbReference>
<comment type="caution">
    <text evidence="10">The sequence shown here is derived from an EMBL/GenBank/DDBJ whole genome shotgun (WGS) entry which is preliminary data.</text>
</comment>
<name>A0P727_9PROT</name>
<protein>
    <recommendedName>
        <fullName evidence="3">protein O-GlcNAc transferase</fullName>
        <ecNumber evidence="3">2.4.1.255</ecNumber>
    </recommendedName>
</protein>
<dbReference type="AlphaFoldDB" id="A0P727"/>
<dbReference type="PROSITE" id="PS50293">
    <property type="entry name" value="TPR_REGION"/>
    <property type="match status" value="1"/>
</dbReference>
<accession>A0P727</accession>
<evidence type="ECO:0000256" key="8">
    <source>
        <dbReference type="PROSITE-ProRule" id="PRU00339"/>
    </source>
</evidence>
<reference evidence="10 11" key="1">
    <citation type="submission" date="2006-11" db="EMBL/GenBank/DDBJ databases">
        <authorList>
            <person name="Giovannoni S."/>
            <person name="Vergin K."/>
            <person name="Ferriera S."/>
            <person name="Johnson J."/>
            <person name="Kravitz S."/>
            <person name="Beeson K."/>
            <person name="Sutton G."/>
            <person name="Rogers Y.-H."/>
            <person name="Friedman R."/>
            <person name="Frazier M."/>
            <person name="Venter J.C."/>
        </authorList>
    </citation>
    <scope>NUCLEOTIDE SEQUENCE [LARGE SCALE GENOMIC DNA]</scope>
    <source>
        <strain evidence="10 11">HTCC2181</strain>
    </source>
</reference>
<dbReference type="SMART" id="SM00028">
    <property type="entry name" value="TPR"/>
    <property type="match status" value="5"/>
</dbReference>
<keyword evidence="5" id="KW-0808">Transferase</keyword>
<dbReference type="OrthoDB" id="101857at2"/>
<dbReference type="Pfam" id="PF13424">
    <property type="entry name" value="TPR_12"/>
    <property type="match status" value="1"/>
</dbReference>
<evidence type="ECO:0000256" key="4">
    <source>
        <dbReference type="ARBA" id="ARBA00022676"/>
    </source>
</evidence>
<keyword evidence="6" id="KW-0677">Repeat</keyword>
<keyword evidence="11" id="KW-1185">Reference proteome</keyword>
<proteinExistence type="inferred from homology"/>
<dbReference type="PANTHER" id="PTHR44998:SF1">
    <property type="entry name" value="UDP-N-ACETYLGLUCOSAMINE--PEPTIDE N-ACETYLGLUCOSAMINYLTRANSFERASE 110 KDA SUBUNIT"/>
    <property type="match status" value="1"/>
</dbReference>
<evidence type="ECO:0000313" key="11">
    <source>
        <dbReference type="Proteomes" id="UP000054262"/>
    </source>
</evidence>
<dbReference type="EC" id="2.4.1.255" evidence="3"/>
<dbReference type="Pfam" id="PF13844">
    <property type="entry name" value="Glyco_transf_41"/>
    <property type="match status" value="2"/>
</dbReference>
<dbReference type="InterPro" id="IPR019734">
    <property type="entry name" value="TPR_rpt"/>
</dbReference>
<dbReference type="GO" id="GO:0097363">
    <property type="term" value="F:protein O-acetylglucosaminyltransferase activity"/>
    <property type="evidence" value="ECO:0007669"/>
    <property type="project" value="UniProtKB-EC"/>
</dbReference>
<dbReference type="InterPro" id="IPR029489">
    <property type="entry name" value="OGT/SEC/SPY_C"/>
</dbReference>
<evidence type="ECO:0000313" key="10">
    <source>
        <dbReference type="EMBL" id="EAV47337.1"/>
    </source>
</evidence>
<dbReference type="UniPathway" id="UPA00378"/>
<gene>
    <name evidence="10" type="ORF">MB2181_04650</name>
</gene>
<comment type="pathway">
    <text evidence="1">Protein modification; protein glycosylation.</text>
</comment>
<keyword evidence="4" id="KW-0328">Glycosyltransferase</keyword>
<dbReference type="InterPro" id="IPR011990">
    <property type="entry name" value="TPR-like_helical_dom_sf"/>
</dbReference>
<feature type="domain" description="O-GlcNAc transferase C-terminal" evidence="9">
    <location>
        <begin position="231"/>
        <end position="410"/>
    </location>
</feature>
<evidence type="ECO:0000256" key="6">
    <source>
        <dbReference type="ARBA" id="ARBA00022737"/>
    </source>
</evidence>
<feature type="repeat" description="TPR" evidence="8">
    <location>
        <begin position="112"/>
        <end position="145"/>
    </location>
</feature>
<evidence type="ECO:0000256" key="5">
    <source>
        <dbReference type="ARBA" id="ARBA00022679"/>
    </source>
</evidence>
<organism evidence="10 11">
    <name type="scientific">Methylophilales bacterium HTCC2181</name>
    <dbReference type="NCBI Taxonomy" id="383631"/>
    <lineage>
        <taxon>Bacteria</taxon>
        <taxon>Pseudomonadati</taxon>
        <taxon>Pseudomonadota</taxon>
        <taxon>Betaproteobacteria</taxon>
        <taxon>Nitrosomonadales</taxon>
        <taxon>OM43 clade</taxon>
    </lineage>
</organism>
<feature type="repeat" description="TPR" evidence="8">
    <location>
        <begin position="78"/>
        <end position="111"/>
    </location>
</feature>
<evidence type="ECO:0000256" key="3">
    <source>
        <dbReference type="ARBA" id="ARBA00011970"/>
    </source>
</evidence>
<evidence type="ECO:0000256" key="2">
    <source>
        <dbReference type="ARBA" id="ARBA00005386"/>
    </source>
</evidence>
<evidence type="ECO:0000256" key="7">
    <source>
        <dbReference type="ARBA" id="ARBA00022803"/>
    </source>
</evidence>
<dbReference type="PROSITE" id="PS50005">
    <property type="entry name" value="TPR"/>
    <property type="match status" value="3"/>
</dbReference>
<feature type="repeat" description="TPR" evidence="8">
    <location>
        <begin position="37"/>
        <end position="70"/>
    </location>
</feature>
<feature type="domain" description="O-GlcNAc transferase C-terminal" evidence="9">
    <location>
        <begin position="425"/>
        <end position="610"/>
    </location>
</feature>
<sequence length="621" mass="71077">MTSQDLILKAKNKENEGDLVSAIEFYKQALEKEPKNYFLQIELGNLFAMINKFDIAAGYFRRAIYQFPDNDQIRYGLGFCLQRIGNEYHKNRNYLMAQAAFEEAIEICPDNAEHLFNLGNAFYAQGLFKKALNSFEESLQILPDNEAHHNIANSYKKLNDYVKAKKHYEKALEGTDLQIHTVVELIQLKQLTCDWIGLNKIITVLKNHIKEGKTGRISPFTVLSMPGLSTNEHTKVASSWIESSHINPEKFKRLLKKNPKIVIGYISSDFRLHPLYFLIRDVLKKHDKDRFTVKLFYSGVDDGSNEHQEFKNIGVNFFNISNQSDEELKETLIAENIDILVDLSGFTMQSRSLIAAYKPSKISINWLGFPGSMGFYRDKPLMDYILADSFIIPKSMESDYAEKIIRLPGCYQPNIDDRPKTQAIKKSVYGIDDDAFVFASFGQSIKITESMFRLWIKLLKQKDGSILWLLESNAQAENNIHKYAKKEGVDSVRIKFAPKVNFNDHINRHSIIDLFLDTYPYNAHTSSSDAIWAGCPVLTLSGKTFASRVAGSILKEISCEMLITKTEEEYFKVASVLSNNDIKLKSIKEKVLKGKNSSSLFKSTHFVKKLEQVYSELLEKK</sequence>
<dbReference type="Gene3D" id="3.40.50.2000">
    <property type="entry name" value="Glycogen Phosphorylase B"/>
    <property type="match status" value="1"/>
</dbReference>
<evidence type="ECO:0000259" key="9">
    <source>
        <dbReference type="Pfam" id="PF13844"/>
    </source>
</evidence>
<keyword evidence="7 8" id="KW-0802">TPR repeat</keyword>
<comment type="similarity">
    <text evidence="2">Belongs to the glycosyltransferase 41 family. O-GlcNAc transferase subfamily.</text>
</comment>
<dbReference type="Gene3D" id="1.25.40.10">
    <property type="entry name" value="Tetratricopeptide repeat domain"/>
    <property type="match status" value="3"/>
</dbReference>
<dbReference type="Proteomes" id="UP000054262">
    <property type="component" value="Unassembled WGS sequence"/>
</dbReference>
<dbReference type="Pfam" id="PF00515">
    <property type="entry name" value="TPR_1"/>
    <property type="match status" value="1"/>
</dbReference>
<dbReference type="SUPFAM" id="SSF48452">
    <property type="entry name" value="TPR-like"/>
    <property type="match status" value="1"/>
</dbReference>
<evidence type="ECO:0000256" key="1">
    <source>
        <dbReference type="ARBA" id="ARBA00004922"/>
    </source>
</evidence>